<evidence type="ECO:0000256" key="1">
    <source>
        <dbReference type="SAM" id="MobiDB-lite"/>
    </source>
</evidence>
<evidence type="ECO:0000313" key="3">
    <source>
        <dbReference type="Proteomes" id="UP000325576"/>
    </source>
</evidence>
<dbReference type="EMBL" id="MRBO01000548">
    <property type="protein sequence ID" value="KAB2583486.1"/>
    <property type="molecule type" value="Genomic_DNA"/>
</dbReference>
<dbReference type="RefSeq" id="WP_042953284.1">
    <property type="nucleotide sequence ID" value="NZ_JAGVVT010000006.1"/>
</dbReference>
<reference evidence="2 3" key="1">
    <citation type="journal article" date="2017" name="Poromechanics V (2013)">
        <title>Genomic Characterization of the Arsenic-Tolerant Actinobacterium, &lt;i&gt;Rhodococcus erythropolis&lt;/i&gt; S43.</title>
        <authorList>
            <person name="Retamal-Morales G."/>
            <person name="Mehnert M."/>
            <person name="Schwabe R."/>
            <person name="Tischler D."/>
            <person name="Schloemann M."/>
            <person name="Levican G.J."/>
        </authorList>
    </citation>
    <scope>NUCLEOTIDE SEQUENCE [LARGE SCALE GENOMIC DNA]</scope>
    <source>
        <strain evidence="2 3">S43</strain>
    </source>
</reference>
<proteinExistence type="predicted"/>
<accession>A0A0C3A5C7</accession>
<gene>
    <name evidence="2" type="ORF">BS297_20375</name>
</gene>
<dbReference type="AlphaFoldDB" id="A0A0C3A5C7"/>
<sequence>MTPVDSVHLGVGSSDSEVGSRIGGRPPQVFAGQPILQTHEYLLTLEAHTASWLGARELSVFIRRGFSIGDDDLEYPDIGFSAVLHPPSSRSAESAGTHEGLGSAALVNLPADDEVMPLVLIAPQPVLIQNEPSYADAVEADGHRFLFQINEEGWPVVAEPQPEFVEEYLFGYGSVYFYGSADAAGHAVEVVPGFLDF</sequence>
<organism evidence="2 3">
    <name type="scientific">Rhodococcus erythropolis</name>
    <name type="common">Arthrobacter picolinophilus</name>
    <dbReference type="NCBI Taxonomy" id="1833"/>
    <lineage>
        <taxon>Bacteria</taxon>
        <taxon>Bacillati</taxon>
        <taxon>Actinomycetota</taxon>
        <taxon>Actinomycetes</taxon>
        <taxon>Mycobacteriales</taxon>
        <taxon>Nocardiaceae</taxon>
        <taxon>Rhodococcus</taxon>
        <taxon>Rhodococcus erythropolis group</taxon>
    </lineage>
</organism>
<feature type="region of interest" description="Disordered" evidence="1">
    <location>
        <begin position="1"/>
        <end position="26"/>
    </location>
</feature>
<dbReference type="Proteomes" id="UP000325576">
    <property type="component" value="Unassembled WGS sequence"/>
</dbReference>
<comment type="caution">
    <text evidence="2">The sequence shown here is derived from an EMBL/GenBank/DDBJ whole genome shotgun (WGS) entry which is preliminary data.</text>
</comment>
<protein>
    <submittedName>
        <fullName evidence="2">Uncharacterized protein</fullName>
    </submittedName>
</protein>
<name>A0A0C3A5C7_RHOER</name>
<evidence type="ECO:0000313" key="2">
    <source>
        <dbReference type="EMBL" id="KAB2583486.1"/>
    </source>
</evidence>